<dbReference type="EMBL" id="JH660686">
    <property type="protein sequence ID" value="EIM31409.1"/>
    <property type="molecule type" value="Genomic_DNA"/>
</dbReference>
<reference evidence="1 2" key="1">
    <citation type="submission" date="2012-04" db="EMBL/GenBank/DDBJ databases">
        <title>Improved High-Quality Draft sequence of Leptothrix ochracea L12.</title>
        <authorList>
            <consortium name="US DOE Joint Genome Institute"/>
            <person name="Lucas S."/>
            <person name="Han J."/>
            <person name="Lapidus A."/>
            <person name="Cheng J.-F."/>
            <person name="Goodwin L."/>
            <person name="Pitluck S."/>
            <person name="Peters L."/>
            <person name="Zeytun A."/>
            <person name="Detter J.C."/>
            <person name="Han C."/>
            <person name="Tapia R."/>
            <person name="Land M."/>
            <person name="Hauser L."/>
            <person name="Kyrpides N."/>
            <person name="Ivanova N."/>
            <person name="Pagani I."/>
            <person name="Stepanauskas R."/>
            <person name="Masland D."/>
            <person name="Poulton N."/>
            <person name="Emerson D."/>
            <person name="Fleming E."/>
            <person name="Woyke T."/>
        </authorList>
    </citation>
    <scope>NUCLEOTIDE SEQUENCE [LARGE SCALE GENOMIC DNA]</scope>
    <source>
        <strain evidence="1 2">L12</strain>
    </source>
</reference>
<keyword evidence="2" id="KW-1185">Reference proteome</keyword>
<evidence type="ECO:0000313" key="2">
    <source>
        <dbReference type="Proteomes" id="UP000053899"/>
    </source>
</evidence>
<protein>
    <submittedName>
        <fullName evidence="1">Uncharacterized protein</fullName>
    </submittedName>
</protein>
<dbReference type="GeneID" id="92352450"/>
<dbReference type="RefSeq" id="WP_009453518.1">
    <property type="nucleotide sequence ID" value="NZ_JH660686.1"/>
</dbReference>
<organism evidence="1 2">
    <name type="scientific">Leptothrix ochracea L12</name>
    <dbReference type="NCBI Taxonomy" id="735332"/>
    <lineage>
        <taxon>Bacteria</taxon>
        <taxon>Pseudomonadati</taxon>
        <taxon>Pseudomonadota</taxon>
        <taxon>Betaproteobacteria</taxon>
        <taxon>Burkholderiales</taxon>
        <taxon>Sphaerotilaceae</taxon>
        <taxon>Leptothrix</taxon>
    </lineage>
</organism>
<proteinExistence type="predicted"/>
<evidence type="ECO:0000313" key="1">
    <source>
        <dbReference type="EMBL" id="EIM31409.1"/>
    </source>
</evidence>
<dbReference type="HOGENOM" id="CLU_2633785_0_0_4"/>
<accession>I4Z5B7</accession>
<sequence>MEVQAVNPFAMMIDPQSVLQAVERSERLQRLQRRVCRPLDEPVDYMDGLLDMKDFDRLVHTKPVVAGLMPLGGIHID</sequence>
<dbReference type="AlphaFoldDB" id="I4Z5B7"/>
<dbReference type="OrthoDB" id="8910497at2"/>
<name>I4Z5B7_9BURK</name>
<dbReference type="Proteomes" id="UP000053899">
    <property type="component" value="Unassembled WGS sequence"/>
</dbReference>
<gene>
    <name evidence="1" type="ORF">LepocDRAFT_00001370</name>
</gene>